<organism evidence="1 2">
    <name type="scientific">Nitrosomonas marina</name>
    <dbReference type="NCBI Taxonomy" id="917"/>
    <lineage>
        <taxon>Bacteria</taxon>
        <taxon>Pseudomonadati</taxon>
        <taxon>Pseudomonadota</taxon>
        <taxon>Betaproteobacteria</taxon>
        <taxon>Nitrosomonadales</taxon>
        <taxon>Nitrosomonadaceae</taxon>
        <taxon>Nitrosomonas</taxon>
    </lineage>
</organism>
<dbReference type="EMBL" id="FOIA01000060">
    <property type="protein sequence ID" value="SET67719.1"/>
    <property type="molecule type" value="Genomic_DNA"/>
</dbReference>
<evidence type="ECO:0008006" key="3">
    <source>
        <dbReference type="Google" id="ProtNLM"/>
    </source>
</evidence>
<evidence type="ECO:0000313" key="1">
    <source>
        <dbReference type="EMBL" id="SET67719.1"/>
    </source>
</evidence>
<dbReference type="Proteomes" id="UP000199345">
    <property type="component" value="Unassembled WGS sequence"/>
</dbReference>
<evidence type="ECO:0000313" key="2">
    <source>
        <dbReference type="Proteomes" id="UP000199345"/>
    </source>
</evidence>
<name>A0A1I0GBZ7_9PROT</name>
<reference evidence="2" key="1">
    <citation type="submission" date="2016-10" db="EMBL/GenBank/DDBJ databases">
        <authorList>
            <person name="Varghese N."/>
            <person name="Submissions S."/>
        </authorList>
    </citation>
    <scope>NUCLEOTIDE SEQUENCE [LARGE SCALE GENOMIC DNA]</scope>
    <source>
        <strain evidence="2">Nm71</strain>
    </source>
</reference>
<accession>A0A1I0GBZ7</accession>
<protein>
    <recommendedName>
        <fullName evidence="3">Transposase</fullName>
    </recommendedName>
</protein>
<dbReference type="NCBIfam" id="NF047593">
    <property type="entry name" value="IS66_ISAeme5_TnpA"/>
    <property type="match status" value="1"/>
</dbReference>
<dbReference type="AlphaFoldDB" id="A0A1I0GBZ7"/>
<keyword evidence="2" id="KW-1185">Reference proteome</keyword>
<sequence>MTSPEQQEQHVKAWQGSGLTQVAYCREHGLNSKIFGNLLRAYRVVQKHNQRTSLIPVTYASATSITSMKRSLSSFVPSYLMKTISMLCWKL</sequence>
<gene>
    <name evidence="1" type="ORF">SAMN05216326_1604</name>
</gene>
<proteinExistence type="predicted"/>